<feature type="domain" description="Beta-xylosidase C-terminal Concanavalin A-like" evidence="7">
    <location>
        <begin position="311"/>
        <end position="490"/>
    </location>
</feature>
<evidence type="ECO:0000256" key="3">
    <source>
        <dbReference type="ARBA" id="ARBA00023295"/>
    </source>
</evidence>
<dbReference type="InterPro" id="IPR006710">
    <property type="entry name" value="Glyco_hydro_43"/>
</dbReference>
<dbReference type="Gene3D" id="2.60.120.200">
    <property type="match status" value="1"/>
</dbReference>
<dbReference type="STRING" id="306541.SAMN05421668_101346"/>
<evidence type="ECO:0000313" key="9">
    <source>
        <dbReference type="EMBL" id="SFS38028.1"/>
    </source>
</evidence>
<dbReference type="InterPro" id="IPR013320">
    <property type="entry name" value="ConA-like_dom_sf"/>
</dbReference>
<dbReference type="OrthoDB" id="9801455at2"/>
<dbReference type="AlphaFoldDB" id="A0A1I6PD57"/>
<evidence type="ECO:0000256" key="6">
    <source>
        <dbReference type="RuleBase" id="RU361187"/>
    </source>
</evidence>
<sequence length="493" mass="55469">MRTISQPIIPYDYPDPDVIRVGDMFYMVSTTMHFFPGAEILRSKNLLDWEHQTYVFSTLDETNAQQLMGGEAIYGQGMWAASLRYHEGYFYVLFSANDTRKTYLFVSKAINGPWEKRIVEGFYHDPSLLFEDNRAYIAYGNSTIHLLELNESLTAPKSDGLSRVLVSEEHPILGYEGAHLQYINGFYYLFLIHSLPTTWRRVQACFRSSSLTGPFEGGDCFNHDRGYLNQGVAQGGLVDTVDGSWYAYLFQDMGAVGRLPIFVPVTFQNDWPVFGVEGDIPATFETSNVAVQPLVTDDDFKEVWATPFGFKPQWQFNHVPRCDYIKHDHDNGEITLKSTGPTTFLSAPNMLTVRTAFPRSIGEITVIGHDLAIGDVCGLGILQGAYRYVGLERESDGVALKSVVFREGKEVVTESVPLASSVVTLKAEVVTENMADYVQFFYRDGHTFIPIGFKEPLTFSLDHFTGARFALFLFSQDMAGGQATFKVFKYVKG</sequence>
<dbReference type="InterPro" id="IPR023296">
    <property type="entry name" value="Glyco_hydro_beta-prop_sf"/>
</dbReference>
<keyword evidence="2 6" id="KW-0378">Hydrolase</keyword>
<dbReference type="Gene3D" id="2.115.10.20">
    <property type="entry name" value="Glycosyl hydrolase domain, family 43"/>
    <property type="match status" value="1"/>
</dbReference>
<name>A0A1I6PD57_9BACI</name>
<evidence type="ECO:0000256" key="1">
    <source>
        <dbReference type="ARBA" id="ARBA00009865"/>
    </source>
</evidence>
<gene>
    <name evidence="8" type="ORF">HMI01_23110</name>
    <name evidence="9" type="ORF">SAMN05421668_101346</name>
</gene>
<dbReference type="GO" id="GO:0004553">
    <property type="term" value="F:hydrolase activity, hydrolyzing O-glycosyl compounds"/>
    <property type="evidence" value="ECO:0007669"/>
    <property type="project" value="InterPro"/>
</dbReference>
<dbReference type="CDD" id="cd09001">
    <property type="entry name" value="GH43_FsAxh1-like"/>
    <property type="match status" value="1"/>
</dbReference>
<feature type="active site" description="Proton donor" evidence="4">
    <location>
        <position position="176"/>
    </location>
</feature>
<dbReference type="Pfam" id="PF04616">
    <property type="entry name" value="Glyco_hydro_43"/>
    <property type="match status" value="1"/>
</dbReference>
<dbReference type="PANTHER" id="PTHR42812">
    <property type="entry name" value="BETA-XYLOSIDASE"/>
    <property type="match status" value="1"/>
</dbReference>
<dbReference type="EMBL" id="BJWJ01000029">
    <property type="protein sequence ID" value="GEM05323.1"/>
    <property type="molecule type" value="Genomic_DNA"/>
</dbReference>
<evidence type="ECO:0000313" key="11">
    <source>
        <dbReference type="Proteomes" id="UP000321773"/>
    </source>
</evidence>
<dbReference type="EMBL" id="FPAI01000001">
    <property type="protein sequence ID" value="SFS38028.1"/>
    <property type="molecule type" value="Genomic_DNA"/>
</dbReference>
<evidence type="ECO:0000256" key="5">
    <source>
        <dbReference type="PIRSR" id="PIRSR606710-2"/>
    </source>
</evidence>
<feature type="site" description="Important for catalytic activity, responsible for pKa modulation of the active site Glu and correct orientation of both the proton donor and substrate" evidence="5">
    <location>
        <position position="125"/>
    </location>
</feature>
<organism evidence="9 10">
    <name type="scientific">Halolactibacillus miurensis</name>
    <dbReference type="NCBI Taxonomy" id="306541"/>
    <lineage>
        <taxon>Bacteria</taxon>
        <taxon>Bacillati</taxon>
        <taxon>Bacillota</taxon>
        <taxon>Bacilli</taxon>
        <taxon>Bacillales</taxon>
        <taxon>Bacillaceae</taxon>
        <taxon>Halolactibacillus</taxon>
    </lineage>
</organism>
<dbReference type="Proteomes" id="UP000321773">
    <property type="component" value="Unassembled WGS sequence"/>
</dbReference>
<dbReference type="Pfam" id="PF17851">
    <property type="entry name" value="GH43_C2"/>
    <property type="match status" value="1"/>
</dbReference>
<dbReference type="SUPFAM" id="SSF49899">
    <property type="entry name" value="Concanavalin A-like lectins/glucanases"/>
    <property type="match status" value="1"/>
</dbReference>
<keyword evidence="11" id="KW-1185">Reference proteome</keyword>
<accession>A0A1I6PD57</accession>
<comment type="similarity">
    <text evidence="1 6">Belongs to the glycosyl hydrolase 43 family.</text>
</comment>
<reference evidence="9 10" key="1">
    <citation type="submission" date="2016-10" db="EMBL/GenBank/DDBJ databases">
        <authorList>
            <person name="de Groot N.N."/>
        </authorList>
    </citation>
    <scope>NUCLEOTIDE SEQUENCE [LARGE SCALE GENOMIC DNA]</scope>
    <source>
        <strain evidence="9 10">DSM 17074</strain>
    </source>
</reference>
<evidence type="ECO:0000313" key="8">
    <source>
        <dbReference type="EMBL" id="GEM05323.1"/>
    </source>
</evidence>
<dbReference type="Proteomes" id="UP000199139">
    <property type="component" value="Unassembled WGS sequence"/>
</dbReference>
<dbReference type="SUPFAM" id="SSF75005">
    <property type="entry name" value="Arabinanase/levansucrase/invertase"/>
    <property type="match status" value="1"/>
</dbReference>
<evidence type="ECO:0000256" key="2">
    <source>
        <dbReference type="ARBA" id="ARBA00022801"/>
    </source>
</evidence>
<proteinExistence type="inferred from homology"/>
<dbReference type="PANTHER" id="PTHR42812:SF12">
    <property type="entry name" value="BETA-XYLOSIDASE-RELATED"/>
    <property type="match status" value="1"/>
</dbReference>
<feature type="active site" description="Proton acceptor" evidence="4">
    <location>
        <position position="15"/>
    </location>
</feature>
<protein>
    <submittedName>
        <fullName evidence="9">Beta-xylosidase</fullName>
    </submittedName>
</protein>
<keyword evidence="3 6" id="KW-0326">Glycosidase</keyword>
<reference evidence="8 11" key="2">
    <citation type="submission" date="2019-07" db="EMBL/GenBank/DDBJ databases">
        <title>Whole genome shotgun sequence of Halolactibacillus miurensis NBRC 100873.</title>
        <authorList>
            <person name="Hosoyama A."/>
            <person name="Uohara A."/>
            <person name="Ohji S."/>
            <person name="Ichikawa N."/>
        </authorList>
    </citation>
    <scope>NUCLEOTIDE SEQUENCE [LARGE SCALE GENOMIC DNA]</scope>
    <source>
        <strain evidence="8 11">NBRC 100873</strain>
    </source>
</reference>
<dbReference type="InterPro" id="IPR041542">
    <property type="entry name" value="GH43_C2"/>
</dbReference>
<evidence type="ECO:0000313" key="10">
    <source>
        <dbReference type="Proteomes" id="UP000199139"/>
    </source>
</evidence>
<dbReference type="RefSeq" id="WP_089852784.1">
    <property type="nucleotide sequence ID" value="NZ_BJWJ01000029.1"/>
</dbReference>
<dbReference type="InterPro" id="IPR051795">
    <property type="entry name" value="Glycosyl_Hydrlase_43"/>
</dbReference>
<evidence type="ECO:0000256" key="4">
    <source>
        <dbReference type="PIRSR" id="PIRSR606710-1"/>
    </source>
</evidence>
<evidence type="ECO:0000259" key="7">
    <source>
        <dbReference type="Pfam" id="PF17851"/>
    </source>
</evidence>
<dbReference type="GO" id="GO:0005975">
    <property type="term" value="P:carbohydrate metabolic process"/>
    <property type="evidence" value="ECO:0007669"/>
    <property type="project" value="InterPro"/>
</dbReference>